<evidence type="ECO:0000256" key="1">
    <source>
        <dbReference type="ARBA" id="ARBA00000971"/>
    </source>
</evidence>
<evidence type="ECO:0000256" key="4">
    <source>
        <dbReference type="PROSITE-ProRule" id="PRU00277"/>
    </source>
</evidence>
<accession>A0A0B7I072</accession>
<evidence type="ECO:0000256" key="3">
    <source>
        <dbReference type="ARBA" id="ARBA00023110"/>
    </source>
</evidence>
<comment type="catalytic activity">
    <reaction evidence="1 4">
        <text>[protein]-peptidylproline (omega=180) = [protein]-peptidylproline (omega=0)</text>
        <dbReference type="Rhea" id="RHEA:16237"/>
        <dbReference type="Rhea" id="RHEA-COMP:10747"/>
        <dbReference type="Rhea" id="RHEA-COMP:10748"/>
        <dbReference type="ChEBI" id="CHEBI:83833"/>
        <dbReference type="ChEBI" id="CHEBI:83834"/>
        <dbReference type="EC" id="5.2.1.8"/>
    </reaction>
</comment>
<dbReference type="EC" id="5.2.1.8" evidence="2 4"/>
<reference evidence="6 7" key="1">
    <citation type="submission" date="2015-01" db="EMBL/GenBank/DDBJ databases">
        <authorList>
            <person name="MANFREDI Pablo"/>
        </authorList>
    </citation>
    <scope>NUCLEOTIDE SEQUENCE [LARGE SCALE GENOMIC DNA]</scope>
    <source>
        <strain evidence="6 7">CcD38</strain>
    </source>
</reference>
<dbReference type="InterPro" id="IPR001179">
    <property type="entry name" value="PPIase_FKBP_dom"/>
</dbReference>
<proteinExistence type="predicted"/>
<evidence type="ECO:0000313" key="7">
    <source>
        <dbReference type="Proteomes" id="UP000045051"/>
    </source>
</evidence>
<protein>
    <recommendedName>
        <fullName evidence="2 4">peptidylprolyl isomerase</fullName>
        <ecNumber evidence="2 4">5.2.1.8</ecNumber>
    </recommendedName>
</protein>
<dbReference type="SUPFAM" id="SSF54534">
    <property type="entry name" value="FKBP-like"/>
    <property type="match status" value="1"/>
</dbReference>
<keyword evidence="3 4" id="KW-0697">Rotamase</keyword>
<dbReference type="EMBL" id="CDOI01000001">
    <property type="protein sequence ID" value="CEN43153.1"/>
    <property type="molecule type" value="Genomic_DNA"/>
</dbReference>
<dbReference type="PROSITE" id="PS50059">
    <property type="entry name" value="FKBP_PPIASE"/>
    <property type="match status" value="1"/>
</dbReference>
<keyword evidence="4 6" id="KW-0413">Isomerase</keyword>
<gene>
    <name evidence="6" type="ORF">CCAND38_10068</name>
</gene>
<keyword evidence="7" id="KW-1185">Reference proteome</keyword>
<evidence type="ECO:0000313" key="6">
    <source>
        <dbReference type="EMBL" id="CEN43153.1"/>
    </source>
</evidence>
<dbReference type="Proteomes" id="UP000045051">
    <property type="component" value="Unassembled WGS sequence"/>
</dbReference>
<dbReference type="AlphaFoldDB" id="A0A0B7I072"/>
<sequence length="293" mass="33030">MKVYRKNNIISYLAPLKKQKKYMLRKITLSISLLAILSIISCKKEEESKPITPPRDVTEVRDENDAAITNYLKTHFHTFKNNEVVLDTIAGANANQTSLMDLVKTIEIDAYDANNKKVRHKLYYLPVQEGTGMKSSIADSVYIAYRGQLLKGIEFDRSVGYTQSNWFDLLGDVTNPNAINVIRGFRHSIAELKDSASEITVNVDGTIQTPTDGGVGVFFMPSRLAYFNTSKQSIPAYSPLMFTIHLIKTKRADHDRDGKPSLEEIQVDDYGIITYTNCDNDSHPDYLDADTCK</sequence>
<evidence type="ECO:0000259" key="5">
    <source>
        <dbReference type="PROSITE" id="PS50059"/>
    </source>
</evidence>
<dbReference type="Gene3D" id="3.10.50.40">
    <property type="match status" value="1"/>
</dbReference>
<dbReference type="InterPro" id="IPR046357">
    <property type="entry name" value="PPIase_dom_sf"/>
</dbReference>
<dbReference type="GO" id="GO:0003755">
    <property type="term" value="F:peptidyl-prolyl cis-trans isomerase activity"/>
    <property type="evidence" value="ECO:0007669"/>
    <property type="project" value="UniProtKB-KW"/>
</dbReference>
<feature type="domain" description="PPIase FKBP-type" evidence="5">
    <location>
        <begin position="138"/>
        <end position="250"/>
    </location>
</feature>
<evidence type="ECO:0000256" key="2">
    <source>
        <dbReference type="ARBA" id="ARBA00013194"/>
    </source>
</evidence>
<organism evidence="6 7">
    <name type="scientific">Capnocytophaga canis</name>
    <dbReference type="NCBI Taxonomy" id="1848903"/>
    <lineage>
        <taxon>Bacteria</taxon>
        <taxon>Pseudomonadati</taxon>
        <taxon>Bacteroidota</taxon>
        <taxon>Flavobacteriia</taxon>
        <taxon>Flavobacteriales</taxon>
        <taxon>Flavobacteriaceae</taxon>
        <taxon>Capnocytophaga</taxon>
    </lineage>
</organism>
<name>A0A0B7I072_9FLAO</name>